<accession>A0A382PF60</accession>
<evidence type="ECO:0000256" key="1">
    <source>
        <dbReference type="SAM" id="MobiDB-lite"/>
    </source>
</evidence>
<feature type="region of interest" description="Disordered" evidence="1">
    <location>
        <begin position="80"/>
        <end position="138"/>
    </location>
</feature>
<evidence type="ECO:0000313" key="2">
    <source>
        <dbReference type="EMBL" id="SVC70582.1"/>
    </source>
</evidence>
<feature type="compositionally biased region" description="Basic and acidic residues" evidence="1">
    <location>
        <begin position="117"/>
        <end position="127"/>
    </location>
</feature>
<sequence length="138" mass="15032">MRLNKRETENTLPGHRKVEVLPHEYRFLVGEFGKPRRNKKSGLQAFQTRNPHAGDKNVFGNEISQDTKNARHAAVADLSQYQPGGISSPGGGTPSIPNPLADQGSTTQNFAGPSSRTRLDDPLEKLQGKVAGRASELM</sequence>
<feature type="compositionally biased region" description="Polar residues" evidence="1">
    <location>
        <begin position="103"/>
        <end position="116"/>
    </location>
</feature>
<feature type="non-terminal residue" evidence="2">
    <location>
        <position position="138"/>
    </location>
</feature>
<dbReference type="AlphaFoldDB" id="A0A382PF60"/>
<feature type="region of interest" description="Disordered" evidence="1">
    <location>
        <begin position="34"/>
        <end position="58"/>
    </location>
</feature>
<organism evidence="2">
    <name type="scientific">marine metagenome</name>
    <dbReference type="NCBI Taxonomy" id="408172"/>
    <lineage>
        <taxon>unclassified sequences</taxon>
        <taxon>metagenomes</taxon>
        <taxon>ecological metagenomes</taxon>
    </lineage>
</organism>
<name>A0A382PF60_9ZZZZ</name>
<dbReference type="EMBL" id="UINC01106137">
    <property type="protein sequence ID" value="SVC70582.1"/>
    <property type="molecule type" value="Genomic_DNA"/>
</dbReference>
<reference evidence="2" key="1">
    <citation type="submission" date="2018-05" db="EMBL/GenBank/DDBJ databases">
        <authorList>
            <person name="Lanie J.A."/>
            <person name="Ng W.-L."/>
            <person name="Kazmierczak K.M."/>
            <person name="Andrzejewski T.M."/>
            <person name="Davidsen T.M."/>
            <person name="Wayne K.J."/>
            <person name="Tettelin H."/>
            <person name="Glass J.I."/>
            <person name="Rusch D."/>
            <person name="Podicherti R."/>
            <person name="Tsui H.-C.T."/>
            <person name="Winkler M.E."/>
        </authorList>
    </citation>
    <scope>NUCLEOTIDE SEQUENCE</scope>
</reference>
<proteinExistence type="predicted"/>
<protein>
    <submittedName>
        <fullName evidence="2">Uncharacterized protein</fullName>
    </submittedName>
</protein>
<gene>
    <name evidence="2" type="ORF">METZ01_LOCUS323436</name>
</gene>